<accession>A0A9X2FNA7</accession>
<name>A0A9X2FNA7_9RHOB</name>
<feature type="domain" description="HTH crp-type" evidence="2">
    <location>
        <begin position="28"/>
        <end position="77"/>
    </location>
</feature>
<dbReference type="RefSeq" id="WP_253330536.1">
    <property type="nucleotide sequence ID" value="NZ_JAMYXC010000072.1"/>
</dbReference>
<dbReference type="CDD" id="cd23763">
    <property type="entry name" value="ASKHA_ATPase_ROK"/>
    <property type="match status" value="1"/>
</dbReference>
<gene>
    <name evidence="3" type="ORF">NHG85_05410</name>
</gene>
<dbReference type="Pfam" id="PF00480">
    <property type="entry name" value="ROK"/>
    <property type="match status" value="1"/>
</dbReference>
<dbReference type="Gene3D" id="1.10.10.10">
    <property type="entry name" value="Winged helix-like DNA-binding domain superfamily/Winged helix DNA-binding domain"/>
    <property type="match status" value="1"/>
</dbReference>
<evidence type="ECO:0000259" key="2">
    <source>
        <dbReference type="SMART" id="SM00419"/>
    </source>
</evidence>
<dbReference type="Pfam" id="PF13412">
    <property type="entry name" value="HTH_24"/>
    <property type="match status" value="1"/>
</dbReference>
<dbReference type="InterPro" id="IPR036388">
    <property type="entry name" value="WH-like_DNA-bd_sf"/>
</dbReference>
<dbReference type="SUPFAM" id="SSF53067">
    <property type="entry name" value="Actin-like ATPase domain"/>
    <property type="match status" value="1"/>
</dbReference>
<dbReference type="InterPro" id="IPR036390">
    <property type="entry name" value="WH_DNA-bd_sf"/>
</dbReference>
<dbReference type="PANTHER" id="PTHR18964">
    <property type="entry name" value="ROK (REPRESSOR, ORF, KINASE) FAMILY"/>
    <property type="match status" value="1"/>
</dbReference>
<dbReference type="GO" id="GO:0003677">
    <property type="term" value="F:DNA binding"/>
    <property type="evidence" value="ECO:0007669"/>
    <property type="project" value="InterPro"/>
</dbReference>
<dbReference type="EMBL" id="JAMYXC010000072">
    <property type="protein sequence ID" value="MCP1167966.1"/>
    <property type="molecule type" value="Genomic_DNA"/>
</dbReference>
<dbReference type="Gene3D" id="3.30.420.40">
    <property type="match status" value="2"/>
</dbReference>
<proteinExistence type="inferred from homology"/>
<organism evidence="3 4">
    <name type="scientific">Limimaricola litoreus</name>
    <dbReference type="NCBI Taxonomy" id="2955316"/>
    <lineage>
        <taxon>Bacteria</taxon>
        <taxon>Pseudomonadati</taxon>
        <taxon>Pseudomonadota</taxon>
        <taxon>Alphaproteobacteria</taxon>
        <taxon>Rhodobacterales</taxon>
        <taxon>Paracoccaceae</taxon>
        <taxon>Limimaricola</taxon>
    </lineage>
</organism>
<keyword evidence="4" id="KW-1185">Reference proteome</keyword>
<evidence type="ECO:0000313" key="3">
    <source>
        <dbReference type="EMBL" id="MCP1167966.1"/>
    </source>
</evidence>
<reference evidence="3" key="1">
    <citation type="submission" date="2022-06" db="EMBL/GenBank/DDBJ databases">
        <title>Limimaricola sediminis sp. nov., isolated from an intertidal sediment.</title>
        <authorList>
            <person name="Shao X."/>
        </authorList>
    </citation>
    <scope>NUCLEOTIDE SEQUENCE</scope>
    <source>
        <strain evidence="3">ASW11-118</strain>
    </source>
</reference>
<dbReference type="InterPro" id="IPR000600">
    <property type="entry name" value="ROK"/>
</dbReference>
<evidence type="ECO:0000313" key="4">
    <source>
        <dbReference type="Proteomes" id="UP001139477"/>
    </source>
</evidence>
<comment type="caution">
    <text evidence="3">The sequence shown here is derived from an EMBL/GenBank/DDBJ whole genome shotgun (WGS) entry which is preliminary data.</text>
</comment>
<dbReference type="InterPro" id="IPR012318">
    <property type="entry name" value="HTH_CRP"/>
</dbReference>
<dbReference type="AlphaFoldDB" id="A0A9X2FNA7"/>
<dbReference type="SMART" id="SM00419">
    <property type="entry name" value="HTH_CRP"/>
    <property type="match status" value="1"/>
</dbReference>
<comment type="similarity">
    <text evidence="1">Belongs to the ROK (NagC/XylR) family.</text>
</comment>
<dbReference type="Proteomes" id="UP001139477">
    <property type="component" value="Unassembled WGS sequence"/>
</dbReference>
<dbReference type="GO" id="GO:0006355">
    <property type="term" value="P:regulation of DNA-templated transcription"/>
    <property type="evidence" value="ECO:0007669"/>
    <property type="project" value="InterPro"/>
</dbReference>
<sequence length="399" mass="42974">MEHSERQGLAGGANQRGLRDHNERLLLTLMQRNGPLPGSDLARISGLSPQTVSVILRQLEEDGMILRGAPQRGRVGKPRVPVGLDPDGAYAFGLKIGRRSVELLLMDFHGKPRGQLHHAHDHPDPEAVMHFLEGGIAALTALLPARRRDRIAGIGVARPHDLWAWPEATGTSTAALEGWADFDFAARIARFSPLPVFVENDATAACRAEQVHGRGREFRDYAYFFVGTFIGGGVVLNHCVFEGAHGNAGAMGSLPTRDASGRPAQLIDTASLHLLEARLQEAGLDPARLWRRPWDWSGLEDLIEPWLDAVGGELARAAATACAVIDFEAVLVDGAFPAGIREALVARIRARLGEVDMRGLVVPRIEAGSIGDDARALGAACNPILALFLINTHARLTPA</sequence>
<dbReference type="InterPro" id="IPR043129">
    <property type="entry name" value="ATPase_NBD"/>
</dbReference>
<protein>
    <submittedName>
        <fullName evidence="3">ROK family transcriptional regulator</fullName>
    </submittedName>
</protein>
<dbReference type="PANTHER" id="PTHR18964:SF149">
    <property type="entry name" value="BIFUNCTIONAL UDP-N-ACETYLGLUCOSAMINE 2-EPIMERASE_N-ACETYLMANNOSAMINE KINASE"/>
    <property type="match status" value="1"/>
</dbReference>
<evidence type="ECO:0000256" key="1">
    <source>
        <dbReference type="ARBA" id="ARBA00006479"/>
    </source>
</evidence>
<dbReference type="SUPFAM" id="SSF46785">
    <property type="entry name" value="Winged helix' DNA-binding domain"/>
    <property type="match status" value="1"/>
</dbReference>